<gene>
    <name evidence="3" type="ORF">ACFQQG_03820</name>
</gene>
<dbReference type="Pfam" id="PF07705">
    <property type="entry name" value="CARDB"/>
    <property type="match status" value="1"/>
</dbReference>
<feature type="domain" description="CARDB" evidence="2">
    <location>
        <begin position="12"/>
        <end position="100"/>
    </location>
</feature>
<reference evidence="3 4" key="1">
    <citation type="journal article" date="2019" name="Int. J. Syst. Evol. Microbiol.">
        <title>The Global Catalogue of Microorganisms (GCM) 10K type strain sequencing project: providing services to taxonomists for standard genome sequencing and annotation.</title>
        <authorList>
            <consortium name="The Broad Institute Genomics Platform"/>
            <consortium name="The Broad Institute Genome Sequencing Center for Infectious Disease"/>
            <person name="Wu L."/>
            <person name="Ma J."/>
        </authorList>
    </citation>
    <scope>NUCLEOTIDE SEQUENCE [LARGE SCALE GENOMIC DNA]</scope>
    <source>
        <strain evidence="3 4">JCM 30072</strain>
    </source>
</reference>
<dbReference type="RefSeq" id="WP_382184249.1">
    <property type="nucleotide sequence ID" value="NZ_JBHSZI010000001.1"/>
</dbReference>
<dbReference type="InterPro" id="IPR011635">
    <property type="entry name" value="CARDB"/>
</dbReference>
<sequence>MVREADVPANLPNLSIDSQGETATVEEGVSTQVNVTVENNGSVTSSYTPKLTITNSSNALVKQSQQTTSQLAPGENETVSFSVGTFPAGDYSVEVATSSNATTGTLAVELVADLALSENSLKIGGTSVFSSLGLSEGDAADLTVNATSRTEQEASGSVTVLLFNSSGTQVEQRQSTTFGSSEQKQLVFTDVTSDLRGGQYGLVVMSQKGETLGQYAEGIITITQPLTGPSFVSAEVTEQNPDQLRVTFDEAITAGVADGFTFDSQQDITDLATVEANNKQKDTVVLNLSSPVQEDQDLSGTLQYDDGTGGVQSDTNQSPAEPITNGDVTNNVVTELPDAPYVNKSEDTFDPTTETTISVTYNATGEVASPDVGVRLLNDSNLPVVQNLSLDTFQGSATLTIPANSPSFSGDSPVTYQLINTAAEPVPIDSDLSWLNATSSSAPTITNLNLGETNGNVSFSFDSDEELGTTTDDITVEVVTPSTATLTFNTQGLSTTDTEAPFTYKTGETNFQYSSEGTYTMEVKDAKDSDGNNGGTNGDGSGLTDDYFFDEGLPNAPYVNNTDQQHDPTTDTSLSVDYNATDQIASADVNVTVSDSEGTTVAFNNSLLASEGTAA</sequence>
<dbReference type="Proteomes" id="UP001596445">
    <property type="component" value="Unassembled WGS sequence"/>
</dbReference>
<dbReference type="AlphaFoldDB" id="A0ABD5W2K5"/>
<dbReference type="EMBL" id="JBHSZI010000001">
    <property type="protein sequence ID" value="MFC7057458.1"/>
    <property type="molecule type" value="Genomic_DNA"/>
</dbReference>
<dbReference type="InterPro" id="IPR013783">
    <property type="entry name" value="Ig-like_fold"/>
</dbReference>
<feature type="region of interest" description="Disordered" evidence="1">
    <location>
        <begin position="298"/>
        <end position="329"/>
    </location>
</feature>
<comment type="caution">
    <text evidence="3">The sequence shown here is derived from an EMBL/GenBank/DDBJ whole genome shotgun (WGS) entry which is preliminary data.</text>
</comment>
<dbReference type="Gene3D" id="2.60.40.10">
    <property type="entry name" value="Immunoglobulins"/>
    <property type="match status" value="1"/>
</dbReference>
<evidence type="ECO:0000256" key="1">
    <source>
        <dbReference type="SAM" id="MobiDB-lite"/>
    </source>
</evidence>
<evidence type="ECO:0000259" key="2">
    <source>
        <dbReference type="Pfam" id="PF07705"/>
    </source>
</evidence>
<organism evidence="3 4">
    <name type="scientific">Halovenus salina</name>
    <dbReference type="NCBI Taxonomy" id="1510225"/>
    <lineage>
        <taxon>Archaea</taxon>
        <taxon>Methanobacteriati</taxon>
        <taxon>Methanobacteriota</taxon>
        <taxon>Stenosarchaea group</taxon>
        <taxon>Halobacteria</taxon>
        <taxon>Halobacteriales</taxon>
        <taxon>Haloarculaceae</taxon>
        <taxon>Halovenus</taxon>
    </lineage>
</organism>
<evidence type="ECO:0000313" key="4">
    <source>
        <dbReference type="Proteomes" id="UP001596445"/>
    </source>
</evidence>
<protein>
    <submittedName>
        <fullName evidence="3">CARDB domain-containing protein</fullName>
    </submittedName>
</protein>
<keyword evidence="4" id="KW-1185">Reference proteome</keyword>
<name>A0ABD5W2K5_9EURY</name>
<evidence type="ECO:0000313" key="3">
    <source>
        <dbReference type="EMBL" id="MFC7057458.1"/>
    </source>
</evidence>
<proteinExistence type="predicted"/>
<accession>A0ABD5W2K5</accession>